<dbReference type="Gene3D" id="3.30.450.20">
    <property type="entry name" value="PAS domain"/>
    <property type="match status" value="1"/>
</dbReference>
<dbReference type="CDD" id="cd06225">
    <property type="entry name" value="HAMP"/>
    <property type="match status" value="1"/>
</dbReference>
<dbReference type="InterPro" id="IPR001932">
    <property type="entry name" value="PPM-type_phosphatase-like_dom"/>
</dbReference>
<dbReference type="GO" id="GO:0016791">
    <property type="term" value="F:phosphatase activity"/>
    <property type="evidence" value="ECO:0007669"/>
    <property type="project" value="TreeGrafter"/>
</dbReference>
<dbReference type="GO" id="GO:0007165">
    <property type="term" value="P:signal transduction"/>
    <property type="evidence" value="ECO:0007669"/>
    <property type="project" value="InterPro"/>
</dbReference>
<keyword evidence="6" id="KW-0472">Membrane</keyword>
<evidence type="ECO:0000256" key="1">
    <source>
        <dbReference type="ARBA" id="ARBA00004370"/>
    </source>
</evidence>
<proteinExistence type="predicted"/>
<dbReference type="CDD" id="cd12913">
    <property type="entry name" value="PDC1_MCP_like"/>
    <property type="match status" value="1"/>
</dbReference>
<keyword evidence="4" id="KW-0418">Kinase</keyword>
<dbReference type="CDD" id="cd16936">
    <property type="entry name" value="HATPase_RsbW-like"/>
    <property type="match status" value="1"/>
</dbReference>
<evidence type="ECO:0000313" key="8">
    <source>
        <dbReference type="EMBL" id="MBE6269840.1"/>
    </source>
</evidence>
<dbReference type="Gene3D" id="3.30.565.10">
    <property type="entry name" value="Histidine kinase-like ATPase, C-terminal domain"/>
    <property type="match status" value="1"/>
</dbReference>
<protein>
    <submittedName>
        <fullName evidence="8">HAMP domain-containing protein</fullName>
    </submittedName>
</protein>
<dbReference type="InterPro" id="IPR003594">
    <property type="entry name" value="HATPase_dom"/>
</dbReference>
<dbReference type="AlphaFoldDB" id="A0A9D5SAP5"/>
<keyword evidence="6" id="KW-1133">Transmembrane helix</keyword>
<dbReference type="InterPro" id="IPR052016">
    <property type="entry name" value="Bact_Sigma-Reg"/>
</dbReference>
<keyword evidence="3" id="KW-0808">Transferase</keyword>
<organism evidence="8 9">
    <name type="scientific">Xylanibacter ruminicola</name>
    <name type="common">Prevotella ruminicola</name>
    <dbReference type="NCBI Taxonomy" id="839"/>
    <lineage>
        <taxon>Bacteria</taxon>
        <taxon>Pseudomonadati</taxon>
        <taxon>Bacteroidota</taxon>
        <taxon>Bacteroidia</taxon>
        <taxon>Bacteroidales</taxon>
        <taxon>Prevotellaceae</taxon>
        <taxon>Xylanibacter</taxon>
    </lineage>
</organism>
<dbReference type="SUPFAM" id="SSF158472">
    <property type="entry name" value="HAMP domain-like"/>
    <property type="match status" value="1"/>
</dbReference>
<dbReference type="InterPro" id="IPR003660">
    <property type="entry name" value="HAMP_dom"/>
</dbReference>
<accession>A0A9D5SAP5</accession>
<gene>
    <name evidence="8" type="ORF">E7101_02690</name>
</gene>
<comment type="subcellular location">
    <subcellularLocation>
        <location evidence="1">Membrane</location>
    </subcellularLocation>
</comment>
<dbReference type="GO" id="GO:0016301">
    <property type="term" value="F:kinase activity"/>
    <property type="evidence" value="ECO:0007669"/>
    <property type="project" value="UniProtKB-KW"/>
</dbReference>
<dbReference type="Pfam" id="PF22673">
    <property type="entry name" value="MCP-like_PDC_1"/>
    <property type="match status" value="1"/>
</dbReference>
<feature type="transmembrane region" description="Helical" evidence="6">
    <location>
        <begin position="329"/>
        <end position="350"/>
    </location>
</feature>
<evidence type="ECO:0000256" key="4">
    <source>
        <dbReference type="ARBA" id="ARBA00022777"/>
    </source>
</evidence>
<dbReference type="InterPro" id="IPR036890">
    <property type="entry name" value="HATPase_C_sf"/>
</dbReference>
<keyword evidence="5" id="KW-0378">Hydrolase</keyword>
<dbReference type="SMART" id="SM00304">
    <property type="entry name" value="HAMP"/>
    <property type="match status" value="1"/>
</dbReference>
<comment type="caution">
    <text evidence="8">The sequence shown here is derived from an EMBL/GenBank/DDBJ whole genome shotgun (WGS) entry which is preliminary data.</text>
</comment>
<sequence length="809" mass="90892">MNHPKASIIRLLTHSVALRTTCIILVVVTAIMLTAGIWQMTYVRSMVVEEVNRQASRSMEGAIKVIDNRLSNVETALNTAASYAHMFAPHETLCRPLMQRLIEANSDIAAVTLLYEADYFEHNGRYFAPTIYRTAENTFEEDEIGGPENDFCYLETDSNWIYTNKLDQGYWCLPYVDSMSTKRAMVTYSVPLHDDNGHTYAVLCADVSLDWVQNLCEKAKPYSYSSVFVIGRDSQYVCHPDQRWIQSINVIEQAHQQHDPTYLHMTRNMLRWQRGTDTADMSGLLQNDTTNLDYSSSVVYYAPVNRVQWSVCFSIPQYKIMEAPDRLRAHMILLLIVLLAAISVSLFYIIRSQLSPLALLSNKAREISQGNFNVSLPTFKSKDEISHLRDAFDDMQQSLSKYIKELQATTASKASIESELRVASDIQMSMLPKIFPPYPDRNDIDIYGELTPAKSVGGDLFDFYIRDEKLFFCIGDVSGKGVPASLVMAVTRAQFRTVSAHEAAPDRIITTINDAMAEGNDSNMFVTLLVGVLDLPTGRLRYCNAGHDAPLLVRFEDIIQVSELACDSNIPVGVMPGWKYSHQETMVKPFTTIFLFTDGLTEAENSQHKLFSMERILSQIRNITAPGSCSPHAIIDQMKLAVHAFVGEAEQSDDLTMLAVQYSKQNLDVRYQNHITLPNDVQTIPQLNAFVDEVCEAAGYDMSTTMKLNLAIEEAVVNVMNYAYPSGTTGNVDIDAQLNDERLKFVISDKGTPFDPTAKAEVDTTLTAEERGIGGLGIHLIRQIMDTINYERVDGKNVLTLRKKLTKNN</sequence>
<feature type="transmembrane region" description="Helical" evidence="6">
    <location>
        <begin position="16"/>
        <end position="38"/>
    </location>
</feature>
<dbReference type="Gene3D" id="3.60.40.10">
    <property type="entry name" value="PPM-type phosphatase domain"/>
    <property type="match status" value="1"/>
</dbReference>
<feature type="domain" description="HAMP" evidence="7">
    <location>
        <begin position="351"/>
        <end position="404"/>
    </location>
</feature>
<reference evidence="8" key="1">
    <citation type="submission" date="2019-04" db="EMBL/GenBank/DDBJ databases">
        <title>Evolution of Biomass-Degrading Anaerobic Consortia Revealed by Metagenomics.</title>
        <authorList>
            <person name="Peng X."/>
        </authorList>
    </citation>
    <scope>NUCLEOTIDE SEQUENCE</scope>
    <source>
        <strain evidence="8">SIG140</strain>
    </source>
</reference>
<evidence type="ECO:0000313" key="9">
    <source>
        <dbReference type="Proteomes" id="UP000806522"/>
    </source>
</evidence>
<dbReference type="Pfam" id="PF13581">
    <property type="entry name" value="HATPase_c_2"/>
    <property type="match status" value="1"/>
</dbReference>
<dbReference type="PANTHER" id="PTHR43156:SF2">
    <property type="entry name" value="STAGE II SPORULATION PROTEIN E"/>
    <property type="match status" value="1"/>
</dbReference>
<dbReference type="SMART" id="SM00331">
    <property type="entry name" value="PP2C_SIG"/>
    <property type="match status" value="1"/>
</dbReference>
<evidence type="ECO:0000259" key="7">
    <source>
        <dbReference type="PROSITE" id="PS50885"/>
    </source>
</evidence>
<evidence type="ECO:0000256" key="3">
    <source>
        <dbReference type="ARBA" id="ARBA00022679"/>
    </source>
</evidence>
<dbReference type="SUPFAM" id="SSF55874">
    <property type="entry name" value="ATPase domain of HSP90 chaperone/DNA topoisomerase II/histidine kinase"/>
    <property type="match status" value="1"/>
</dbReference>
<keyword evidence="2" id="KW-0597">Phosphoprotein</keyword>
<dbReference type="Gene3D" id="6.10.340.10">
    <property type="match status" value="1"/>
</dbReference>
<dbReference type="PROSITE" id="PS50885">
    <property type="entry name" value="HAMP"/>
    <property type="match status" value="1"/>
</dbReference>
<dbReference type="SUPFAM" id="SSF81606">
    <property type="entry name" value="PP2C-like"/>
    <property type="match status" value="1"/>
</dbReference>
<keyword evidence="6" id="KW-0812">Transmembrane</keyword>
<name>A0A9D5SAP5_XYLRU</name>
<dbReference type="GO" id="GO:0016020">
    <property type="term" value="C:membrane"/>
    <property type="evidence" value="ECO:0007669"/>
    <property type="project" value="UniProtKB-SubCell"/>
</dbReference>
<dbReference type="Pfam" id="PF00672">
    <property type="entry name" value="HAMP"/>
    <property type="match status" value="1"/>
</dbReference>
<dbReference type="InterPro" id="IPR036457">
    <property type="entry name" value="PPM-type-like_dom_sf"/>
</dbReference>
<evidence type="ECO:0000256" key="2">
    <source>
        <dbReference type="ARBA" id="ARBA00022553"/>
    </source>
</evidence>
<dbReference type="PANTHER" id="PTHR43156">
    <property type="entry name" value="STAGE II SPORULATION PROTEIN E-RELATED"/>
    <property type="match status" value="1"/>
</dbReference>
<dbReference type="Proteomes" id="UP000806522">
    <property type="component" value="Unassembled WGS sequence"/>
</dbReference>
<evidence type="ECO:0000256" key="6">
    <source>
        <dbReference type="SAM" id="Phobius"/>
    </source>
</evidence>
<evidence type="ECO:0000256" key="5">
    <source>
        <dbReference type="ARBA" id="ARBA00022801"/>
    </source>
</evidence>
<dbReference type="EMBL" id="SUYC01000002">
    <property type="protein sequence ID" value="MBE6269840.1"/>
    <property type="molecule type" value="Genomic_DNA"/>
</dbReference>
<dbReference type="Pfam" id="PF07228">
    <property type="entry name" value="SpoIIE"/>
    <property type="match status" value="1"/>
</dbReference>